<dbReference type="EMBL" id="UZAM01009040">
    <property type="protein sequence ID" value="VDP07450.1"/>
    <property type="molecule type" value="Genomic_DNA"/>
</dbReference>
<name>A0A183IPG1_9BILA</name>
<keyword evidence="3" id="KW-1185">Reference proteome</keyword>
<organism evidence="4">
    <name type="scientific">Soboliphyme baturini</name>
    <dbReference type="NCBI Taxonomy" id="241478"/>
    <lineage>
        <taxon>Eukaryota</taxon>
        <taxon>Metazoa</taxon>
        <taxon>Ecdysozoa</taxon>
        <taxon>Nematoda</taxon>
        <taxon>Enoplea</taxon>
        <taxon>Dorylaimia</taxon>
        <taxon>Dioctophymatida</taxon>
        <taxon>Dioctophymatoidea</taxon>
        <taxon>Soboliphymatidae</taxon>
        <taxon>Soboliphyme</taxon>
    </lineage>
</organism>
<accession>A0A183IPG1</accession>
<dbReference type="AlphaFoldDB" id="A0A183IPG1"/>
<dbReference type="InterPro" id="IPR048386">
    <property type="entry name" value="Med15_C"/>
</dbReference>
<reference evidence="2 3" key="2">
    <citation type="submission" date="2018-11" db="EMBL/GenBank/DDBJ databases">
        <authorList>
            <consortium name="Pathogen Informatics"/>
        </authorList>
    </citation>
    <scope>NUCLEOTIDE SEQUENCE [LARGE SCALE GENOMIC DNA]</scope>
</reference>
<evidence type="ECO:0000259" key="1">
    <source>
        <dbReference type="Pfam" id="PF21539"/>
    </source>
</evidence>
<protein>
    <submittedName>
        <fullName evidence="4">Mediator of RNA polymerase II transcription subunit 15</fullName>
    </submittedName>
</protein>
<proteinExistence type="predicted"/>
<sequence length="197" mass="22353">MHVVIYFLSEPSPTSSVVDPNIAENPAYKEKIRELQVYLETLKKLMDQHQKDGAGSSLFTGEPFFSGSEAVQEACESDENNDQVKVPMNVQREVAFLTSRFKIALEGPEKSKSHTPTILSILCWLEDPSLPFLPPLRLFVPIDYPHSNPKLDMCSANYGEFVQLIHHMLRDICSRNIRNLKPGHMLEKIIGKPVFRS</sequence>
<gene>
    <name evidence="2" type="ORF">SBAD_LOCUS5508</name>
</gene>
<evidence type="ECO:0000313" key="4">
    <source>
        <dbReference type="WBParaSite" id="SBAD_0000573001-mRNA-1"/>
    </source>
</evidence>
<feature type="domain" description="ARC105/Med15 mediator subunit C-terminal" evidence="1">
    <location>
        <begin position="86"/>
        <end position="171"/>
    </location>
</feature>
<evidence type="ECO:0000313" key="3">
    <source>
        <dbReference type="Proteomes" id="UP000270296"/>
    </source>
</evidence>
<dbReference type="Pfam" id="PF21539">
    <property type="entry name" value="Med15_C"/>
    <property type="match status" value="1"/>
</dbReference>
<dbReference type="Proteomes" id="UP000270296">
    <property type="component" value="Unassembled WGS sequence"/>
</dbReference>
<reference evidence="4" key="1">
    <citation type="submission" date="2016-06" db="UniProtKB">
        <authorList>
            <consortium name="WormBaseParasite"/>
        </authorList>
    </citation>
    <scope>IDENTIFICATION</scope>
</reference>
<dbReference type="WBParaSite" id="SBAD_0000573001-mRNA-1">
    <property type="protein sequence ID" value="SBAD_0000573001-mRNA-1"/>
    <property type="gene ID" value="SBAD_0000573001"/>
</dbReference>
<evidence type="ECO:0000313" key="2">
    <source>
        <dbReference type="EMBL" id="VDP07450.1"/>
    </source>
</evidence>